<dbReference type="OrthoDB" id="1495501at2"/>
<gene>
    <name evidence="2" type="ORF">CLV84_3161</name>
</gene>
<sequence>MYRLLFIPVFFLTCSDGPPTTPETRPVDHPNAGNTAIYDVDADDPYEIDNGTFLDLAPGMLLPPAVKDNVSTLPVQSDDRNRTLPLIGKRKDTLGTIQIQANQDTIQSIHVTSPDVVTNSGIRVGVTYGDLIERLGSLTLTAGDRPDHTYAYQAPYYYLLNAPFSDTVAGAAPVLEIVIRR</sequence>
<name>A0A2S6I536_9BACT</name>
<dbReference type="AlphaFoldDB" id="A0A2S6I536"/>
<keyword evidence="3" id="KW-1185">Reference proteome</keyword>
<evidence type="ECO:0000313" key="3">
    <source>
        <dbReference type="Proteomes" id="UP000237662"/>
    </source>
</evidence>
<dbReference type="EMBL" id="PTJC01000006">
    <property type="protein sequence ID" value="PPK86239.1"/>
    <property type="molecule type" value="Genomic_DNA"/>
</dbReference>
<proteinExistence type="predicted"/>
<evidence type="ECO:0000313" key="2">
    <source>
        <dbReference type="EMBL" id="PPK86239.1"/>
    </source>
</evidence>
<accession>A0A2S6I536</accession>
<comment type="caution">
    <text evidence="2">The sequence shown here is derived from an EMBL/GenBank/DDBJ whole genome shotgun (WGS) entry which is preliminary data.</text>
</comment>
<feature type="region of interest" description="Disordered" evidence="1">
    <location>
        <begin position="17"/>
        <end position="36"/>
    </location>
</feature>
<evidence type="ECO:0000256" key="1">
    <source>
        <dbReference type="SAM" id="MobiDB-lite"/>
    </source>
</evidence>
<dbReference type="RefSeq" id="WP_104420688.1">
    <property type="nucleotide sequence ID" value="NZ_PTJC01000006.1"/>
</dbReference>
<dbReference type="Proteomes" id="UP000237662">
    <property type="component" value="Unassembled WGS sequence"/>
</dbReference>
<protein>
    <submittedName>
        <fullName evidence="2">Uncharacterized protein</fullName>
    </submittedName>
</protein>
<organism evidence="2 3">
    <name type="scientific">Neolewinella xylanilytica</name>
    <dbReference type="NCBI Taxonomy" id="1514080"/>
    <lineage>
        <taxon>Bacteria</taxon>
        <taxon>Pseudomonadati</taxon>
        <taxon>Bacteroidota</taxon>
        <taxon>Saprospiria</taxon>
        <taxon>Saprospirales</taxon>
        <taxon>Lewinellaceae</taxon>
        <taxon>Neolewinella</taxon>
    </lineage>
</organism>
<reference evidence="2 3" key="1">
    <citation type="submission" date="2018-02" db="EMBL/GenBank/DDBJ databases">
        <title>Genomic Encyclopedia of Archaeal and Bacterial Type Strains, Phase II (KMG-II): from individual species to whole genera.</title>
        <authorList>
            <person name="Goeker M."/>
        </authorList>
    </citation>
    <scope>NUCLEOTIDE SEQUENCE [LARGE SCALE GENOMIC DNA]</scope>
    <source>
        <strain evidence="2 3">DSM 29526</strain>
    </source>
</reference>